<feature type="binding site" evidence="7 8">
    <location>
        <position position="27"/>
    </location>
    <ligand>
        <name>S-adenosyl-L-methionine</name>
        <dbReference type="ChEBI" id="CHEBI:59789"/>
    </ligand>
</feature>
<proteinExistence type="inferred from homology"/>
<gene>
    <name evidence="7" type="primary">rsmA</name>
    <name evidence="7" type="synonym">ksgA</name>
    <name evidence="10" type="ORF">COZ71_07980</name>
</gene>
<accession>A0A2M7JA71</accession>
<evidence type="ECO:0000256" key="8">
    <source>
        <dbReference type="PROSITE-ProRule" id="PRU01026"/>
    </source>
</evidence>
<keyword evidence="3 7" id="KW-0489">Methyltransferase</keyword>
<evidence type="ECO:0000256" key="4">
    <source>
        <dbReference type="ARBA" id="ARBA00022679"/>
    </source>
</evidence>
<dbReference type="NCBIfam" id="TIGR00755">
    <property type="entry name" value="ksgA"/>
    <property type="match status" value="1"/>
</dbReference>
<dbReference type="SUPFAM" id="SSF53335">
    <property type="entry name" value="S-adenosyl-L-methionine-dependent methyltransferases"/>
    <property type="match status" value="1"/>
</dbReference>
<keyword evidence="4 7" id="KW-0808">Transferase</keyword>
<keyword evidence="1 7" id="KW-0963">Cytoplasm</keyword>
<comment type="caution">
    <text evidence="10">The sequence shown here is derived from an EMBL/GenBank/DDBJ whole genome shotgun (WGS) entry which is preliminary data.</text>
</comment>
<dbReference type="InterPro" id="IPR023165">
    <property type="entry name" value="rRNA_Ade_diMease-like_C"/>
</dbReference>
<evidence type="ECO:0000313" key="10">
    <source>
        <dbReference type="EMBL" id="PIX16299.1"/>
    </source>
</evidence>
<evidence type="ECO:0000256" key="5">
    <source>
        <dbReference type="ARBA" id="ARBA00022691"/>
    </source>
</evidence>
<dbReference type="GO" id="GO:0052908">
    <property type="term" value="F:16S rRNA (adenine(1518)-N(6)/adenine(1519)-N(6))-dimethyltransferase activity"/>
    <property type="evidence" value="ECO:0007669"/>
    <property type="project" value="UniProtKB-EC"/>
</dbReference>
<keyword evidence="2 7" id="KW-0698">rRNA processing</keyword>
<dbReference type="FunFam" id="3.40.50.150:FF:000023">
    <property type="entry name" value="Ribosomal RNA small subunit methyltransferase A"/>
    <property type="match status" value="1"/>
</dbReference>
<dbReference type="Proteomes" id="UP000229297">
    <property type="component" value="Unassembled WGS sequence"/>
</dbReference>
<feature type="binding site" evidence="7 8">
    <location>
        <position position="118"/>
    </location>
    <ligand>
        <name>S-adenosyl-L-methionine</name>
        <dbReference type="ChEBI" id="CHEBI:59789"/>
    </ligand>
</feature>
<dbReference type="Gene3D" id="3.40.50.150">
    <property type="entry name" value="Vaccinia Virus protein VP39"/>
    <property type="match status" value="1"/>
</dbReference>
<keyword evidence="5 7" id="KW-0949">S-adenosyl-L-methionine</keyword>
<evidence type="ECO:0000256" key="6">
    <source>
        <dbReference type="ARBA" id="ARBA00022884"/>
    </source>
</evidence>
<evidence type="ECO:0000256" key="2">
    <source>
        <dbReference type="ARBA" id="ARBA00022552"/>
    </source>
</evidence>
<comment type="subcellular location">
    <subcellularLocation>
        <location evidence="7">Cytoplasm</location>
    </subcellularLocation>
</comment>
<sequence length="277" mass="31339">MGIEANCRETLRRFNLMPDKRLGQNFLINEPVVKSIIEAADLRDDDVVLEIGSGTGIVTRELAARVQEVFACEFSRGLMTALQDELKEFSNIRYIQADALTIDIKQLASGGKLKVVANLPYYITTPIITMLLEAKEHISLIILMMQHEVGMRILSEPGHKEYGSFSIFVNYHSRVERVRRVSHGCFFPQPQVDSAILRLYPLNTPPVQVRDEVMFFQLSRAAFGQRRKTLRNALFPVLGEQAEVTLQRAGIIPSRRGETLSLEEFARLSNSVIGYDL</sequence>
<evidence type="ECO:0000256" key="3">
    <source>
        <dbReference type="ARBA" id="ARBA00022603"/>
    </source>
</evidence>
<dbReference type="EMBL" id="PFIC01000222">
    <property type="protein sequence ID" value="PIX16299.1"/>
    <property type="molecule type" value="Genomic_DNA"/>
</dbReference>
<reference evidence="11" key="1">
    <citation type="submission" date="2017-09" db="EMBL/GenBank/DDBJ databases">
        <title>Depth-based differentiation of microbial function through sediment-hosted aquifers and enrichment of novel symbionts in the deep terrestrial subsurface.</title>
        <authorList>
            <person name="Probst A.J."/>
            <person name="Ladd B."/>
            <person name="Jarett J.K."/>
            <person name="Geller-Mcgrath D.E."/>
            <person name="Sieber C.M.K."/>
            <person name="Emerson J.B."/>
            <person name="Anantharaman K."/>
            <person name="Thomas B.C."/>
            <person name="Malmstrom R."/>
            <person name="Stieglmeier M."/>
            <person name="Klingl A."/>
            <person name="Woyke T."/>
            <person name="Ryan C.M."/>
            <person name="Banfield J.F."/>
        </authorList>
    </citation>
    <scope>NUCLEOTIDE SEQUENCE [LARGE SCALE GENOMIC DNA]</scope>
</reference>
<dbReference type="FunFam" id="1.10.8.100:FF:000001">
    <property type="entry name" value="Ribosomal RNA small subunit methyltransferase A"/>
    <property type="match status" value="1"/>
</dbReference>
<dbReference type="PANTHER" id="PTHR11727">
    <property type="entry name" value="DIMETHYLADENOSINE TRANSFERASE"/>
    <property type="match status" value="1"/>
</dbReference>
<dbReference type="SMART" id="SM00650">
    <property type="entry name" value="rADc"/>
    <property type="match status" value="1"/>
</dbReference>
<dbReference type="InterPro" id="IPR029063">
    <property type="entry name" value="SAM-dependent_MTases_sf"/>
</dbReference>
<dbReference type="PANTHER" id="PTHR11727:SF7">
    <property type="entry name" value="DIMETHYLADENOSINE TRANSFERASE-RELATED"/>
    <property type="match status" value="1"/>
</dbReference>
<dbReference type="HAMAP" id="MF_00607">
    <property type="entry name" value="16SrRNA_methyltr_A"/>
    <property type="match status" value="1"/>
</dbReference>
<dbReference type="PROSITE" id="PS51689">
    <property type="entry name" value="SAM_RNA_A_N6_MT"/>
    <property type="match status" value="1"/>
</dbReference>
<evidence type="ECO:0000313" key="11">
    <source>
        <dbReference type="Proteomes" id="UP000229297"/>
    </source>
</evidence>
<dbReference type="GO" id="GO:0005829">
    <property type="term" value="C:cytosol"/>
    <property type="evidence" value="ECO:0007669"/>
    <property type="project" value="TreeGrafter"/>
</dbReference>
<dbReference type="EC" id="2.1.1.182" evidence="7"/>
<name>A0A2M7JA71_9BACT</name>
<dbReference type="InterPro" id="IPR001737">
    <property type="entry name" value="KsgA/Erm"/>
</dbReference>
<dbReference type="CDD" id="cd02440">
    <property type="entry name" value="AdoMet_MTases"/>
    <property type="match status" value="1"/>
</dbReference>
<evidence type="ECO:0000256" key="1">
    <source>
        <dbReference type="ARBA" id="ARBA00022490"/>
    </source>
</evidence>
<dbReference type="Pfam" id="PF00398">
    <property type="entry name" value="RrnaAD"/>
    <property type="match status" value="1"/>
</dbReference>
<dbReference type="InterPro" id="IPR020598">
    <property type="entry name" value="rRNA_Ade_methylase_Trfase_N"/>
</dbReference>
<evidence type="ECO:0000256" key="7">
    <source>
        <dbReference type="HAMAP-Rule" id="MF_00607"/>
    </source>
</evidence>
<comment type="catalytic activity">
    <reaction evidence="7">
        <text>adenosine(1518)/adenosine(1519) in 16S rRNA + 4 S-adenosyl-L-methionine = N(6)-dimethyladenosine(1518)/N(6)-dimethyladenosine(1519) in 16S rRNA + 4 S-adenosyl-L-homocysteine + 4 H(+)</text>
        <dbReference type="Rhea" id="RHEA:19609"/>
        <dbReference type="Rhea" id="RHEA-COMP:10232"/>
        <dbReference type="Rhea" id="RHEA-COMP:10233"/>
        <dbReference type="ChEBI" id="CHEBI:15378"/>
        <dbReference type="ChEBI" id="CHEBI:57856"/>
        <dbReference type="ChEBI" id="CHEBI:59789"/>
        <dbReference type="ChEBI" id="CHEBI:74411"/>
        <dbReference type="ChEBI" id="CHEBI:74493"/>
        <dbReference type="EC" id="2.1.1.182"/>
    </reaction>
</comment>
<dbReference type="Gene3D" id="1.10.8.100">
    <property type="entry name" value="Ribosomal RNA adenine dimethylase-like, domain 2"/>
    <property type="match status" value="1"/>
</dbReference>
<protein>
    <recommendedName>
        <fullName evidence="7">Ribosomal RNA small subunit methyltransferase A</fullName>
        <ecNumber evidence="7">2.1.1.182</ecNumber>
    </recommendedName>
    <alternativeName>
        <fullName evidence="7">16S rRNA (adenine(1518)-N(6)/adenine(1519)-N(6))-dimethyltransferase</fullName>
    </alternativeName>
    <alternativeName>
        <fullName evidence="7">16S rRNA dimethyladenosine transferase</fullName>
    </alternativeName>
    <alternativeName>
        <fullName evidence="7">16S rRNA dimethylase</fullName>
    </alternativeName>
    <alternativeName>
        <fullName evidence="7">S-adenosylmethionine-6-N', N'-adenosyl(rRNA) dimethyltransferase</fullName>
    </alternativeName>
</protein>
<evidence type="ECO:0000259" key="9">
    <source>
        <dbReference type="SMART" id="SM00650"/>
    </source>
</evidence>
<comment type="function">
    <text evidence="7">Specifically dimethylates two adjacent adenosines (A1518 and A1519) in the loop of a conserved hairpin near the 3'-end of 16S rRNA in the 30S particle. May play a critical role in biogenesis of 30S subunits.</text>
</comment>
<feature type="binding site" evidence="7 8">
    <location>
        <position position="52"/>
    </location>
    <ligand>
        <name>S-adenosyl-L-methionine</name>
        <dbReference type="ChEBI" id="CHEBI:59789"/>
    </ligand>
</feature>
<dbReference type="InterPro" id="IPR011530">
    <property type="entry name" value="rRNA_adenine_dimethylase"/>
</dbReference>
<dbReference type="GO" id="GO:0003723">
    <property type="term" value="F:RNA binding"/>
    <property type="evidence" value="ECO:0007669"/>
    <property type="project" value="UniProtKB-UniRule"/>
</dbReference>
<dbReference type="AlphaFoldDB" id="A0A2M7JA71"/>
<feature type="domain" description="Ribosomal RNA adenine methylase transferase N-terminal" evidence="9">
    <location>
        <begin position="32"/>
        <end position="203"/>
    </location>
</feature>
<keyword evidence="6 7" id="KW-0694">RNA-binding</keyword>
<feature type="binding site" evidence="7 8">
    <location>
        <position position="25"/>
    </location>
    <ligand>
        <name>S-adenosyl-L-methionine</name>
        <dbReference type="ChEBI" id="CHEBI:59789"/>
    </ligand>
</feature>
<feature type="binding site" evidence="7 8">
    <location>
        <position position="73"/>
    </location>
    <ligand>
        <name>S-adenosyl-L-methionine</name>
        <dbReference type="ChEBI" id="CHEBI:59789"/>
    </ligand>
</feature>
<organism evidence="10 11">
    <name type="scientific">Candidatus Desantisbacteria bacterium CG_4_8_14_3_um_filter_40_12</name>
    <dbReference type="NCBI Taxonomy" id="1974545"/>
    <lineage>
        <taxon>Bacteria</taxon>
        <taxon>Candidatus Desantisiibacteriota</taxon>
    </lineage>
</organism>
<comment type="similarity">
    <text evidence="7">Belongs to the class I-like SAM-binding methyltransferase superfamily. rRNA adenine N(6)-methyltransferase family. RsmA subfamily.</text>
</comment>
<feature type="binding site" evidence="7 8">
    <location>
        <position position="98"/>
    </location>
    <ligand>
        <name>S-adenosyl-L-methionine</name>
        <dbReference type="ChEBI" id="CHEBI:59789"/>
    </ligand>
</feature>